<evidence type="ECO:0000256" key="3">
    <source>
        <dbReference type="ARBA" id="ARBA00023295"/>
    </source>
</evidence>
<dbReference type="RefSeq" id="WP_394842512.1">
    <property type="nucleotide sequence ID" value="NZ_CP089982.1"/>
</dbReference>
<dbReference type="CDD" id="cd06412">
    <property type="entry name" value="GH25_CH-type"/>
    <property type="match status" value="1"/>
</dbReference>
<dbReference type="EC" id="3.2.1.17" evidence="4"/>
<dbReference type="PANTHER" id="PTHR34135:SF2">
    <property type="entry name" value="LYSOZYME"/>
    <property type="match status" value="1"/>
</dbReference>
<protein>
    <recommendedName>
        <fullName evidence="4">Lysozyme</fullName>
        <ecNumber evidence="4">3.2.1.17</ecNumber>
    </recommendedName>
</protein>
<dbReference type="InterPro" id="IPR017853">
    <property type="entry name" value="GH"/>
</dbReference>
<evidence type="ECO:0000313" key="6">
    <source>
        <dbReference type="Proteomes" id="UP001379533"/>
    </source>
</evidence>
<keyword evidence="3 4" id="KW-0326">Glycosidase</keyword>
<dbReference type="EMBL" id="CP089982">
    <property type="protein sequence ID" value="WXA91895.1"/>
    <property type="molecule type" value="Genomic_DNA"/>
</dbReference>
<dbReference type="InterPro" id="IPR002053">
    <property type="entry name" value="Glyco_hydro_25"/>
</dbReference>
<dbReference type="Gene3D" id="3.20.20.80">
    <property type="entry name" value="Glycosidases"/>
    <property type="match status" value="1"/>
</dbReference>
<reference evidence="5 6" key="1">
    <citation type="submission" date="2021-12" db="EMBL/GenBank/DDBJ databases">
        <title>Discovery of the Pendulisporaceae a myxobacterial family with distinct sporulation behavior and unique specialized metabolism.</title>
        <authorList>
            <person name="Garcia R."/>
            <person name="Popoff A."/>
            <person name="Bader C.D."/>
            <person name="Loehr J."/>
            <person name="Walesch S."/>
            <person name="Walt C."/>
            <person name="Boldt J."/>
            <person name="Bunk B."/>
            <person name="Haeckl F.J.F.P.J."/>
            <person name="Gunesch A.P."/>
            <person name="Birkelbach J."/>
            <person name="Nuebel U."/>
            <person name="Pietschmann T."/>
            <person name="Bach T."/>
            <person name="Mueller R."/>
        </authorList>
    </citation>
    <scope>NUCLEOTIDE SEQUENCE [LARGE SCALE GENOMIC DNA]</scope>
    <source>
        <strain evidence="5 6">MSr12523</strain>
    </source>
</reference>
<organism evidence="5 6">
    <name type="scientific">Pendulispora brunnea</name>
    <dbReference type="NCBI Taxonomy" id="2905690"/>
    <lineage>
        <taxon>Bacteria</taxon>
        <taxon>Pseudomonadati</taxon>
        <taxon>Myxococcota</taxon>
        <taxon>Myxococcia</taxon>
        <taxon>Myxococcales</taxon>
        <taxon>Sorangiineae</taxon>
        <taxon>Pendulisporaceae</taxon>
        <taxon>Pendulispora</taxon>
    </lineage>
</organism>
<dbReference type="PANTHER" id="PTHR34135">
    <property type="entry name" value="LYSOZYME"/>
    <property type="match status" value="1"/>
</dbReference>
<comment type="catalytic activity">
    <reaction evidence="4">
        <text>Hydrolysis of (1-&gt;4)-beta-linkages between N-acetylmuramic acid and N-acetyl-D-glucosamine residues in a peptidoglycan and between N-acetyl-D-glucosamine residues in chitodextrins.</text>
        <dbReference type="EC" id="3.2.1.17"/>
    </reaction>
</comment>
<dbReference type="SMART" id="SM00641">
    <property type="entry name" value="Glyco_25"/>
    <property type="match status" value="1"/>
</dbReference>
<dbReference type="InterPro" id="IPR018077">
    <property type="entry name" value="Glyco_hydro_fam25_subgr"/>
</dbReference>
<name>A0ABZ2K438_9BACT</name>
<comment type="similarity">
    <text evidence="1 4">Belongs to the glycosyl hydrolase 25 family.</text>
</comment>
<sequence length="269" mass="28880">MKRPIWIMSASFVAIGCVAPTEQSESETLALGSIDHTAGSQVRLHEGTAIDVRGADALVVQTPGCDVSSHQGSVNWASAANAGAKFSYIKATEGTSYKNPYFAEQYQGCRDAGLICGAYHFALPNTSNATAQADFFVDNGGGWSADGKTLPPSLDIEYNPYGSTCYGLSASAMVAWVREFSNRVKARTNRYPTIYTSTSWWSQCTGNNATFGTTNPLWVPRYGSSVGTLPAGWSYQTIWQHADSGPLPGDQDRFNGAPDRLQVFASTPD</sequence>
<proteinExistence type="inferred from homology"/>
<keyword evidence="6" id="KW-1185">Reference proteome</keyword>
<dbReference type="SUPFAM" id="SSF51445">
    <property type="entry name" value="(Trans)glycosidases"/>
    <property type="match status" value="1"/>
</dbReference>
<dbReference type="PROSITE" id="PS00953">
    <property type="entry name" value="GLYCOSYL_HYDROL_F25_1"/>
    <property type="match status" value="1"/>
</dbReference>
<dbReference type="PROSITE" id="PS51257">
    <property type="entry name" value="PROKAR_LIPOPROTEIN"/>
    <property type="match status" value="1"/>
</dbReference>
<keyword evidence="2 4" id="KW-0378">Hydrolase</keyword>
<evidence type="ECO:0000256" key="2">
    <source>
        <dbReference type="ARBA" id="ARBA00022801"/>
    </source>
</evidence>
<dbReference type="InterPro" id="IPR008270">
    <property type="entry name" value="Glyco_hydro_25_AS"/>
</dbReference>
<dbReference type="Proteomes" id="UP001379533">
    <property type="component" value="Chromosome"/>
</dbReference>
<dbReference type="Pfam" id="PF01183">
    <property type="entry name" value="Glyco_hydro_25"/>
    <property type="match status" value="1"/>
</dbReference>
<accession>A0ABZ2K438</accession>
<gene>
    <name evidence="5" type="ORF">LZC95_36265</name>
</gene>
<evidence type="ECO:0000256" key="4">
    <source>
        <dbReference type="RuleBase" id="RU361176"/>
    </source>
</evidence>
<evidence type="ECO:0000313" key="5">
    <source>
        <dbReference type="EMBL" id="WXA91895.1"/>
    </source>
</evidence>
<evidence type="ECO:0000256" key="1">
    <source>
        <dbReference type="ARBA" id="ARBA00010646"/>
    </source>
</evidence>
<dbReference type="PROSITE" id="PS51904">
    <property type="entry name" value="GLYCOSYL_HYDROL_F25_2"/>
    <property type="match status" value="1"/>
</dbReference>